<keyword evidence="1" id="KW-0732">Signal</keyword>
<feature type="chain" id="PRO_5009754207" description="Lipase" evidence="1">
    <location>
        <begin position="26"/>
        <end position="298"/>
    </location>
</feature>
<dbReference type="InterPro" id="IPR029058">
    <property type="entry name" value="AB_hydrolase_fold"/>
</dbReference>
<evidence type="ECO:0000313" key="3">
    <source>
        <dbReference type="Proteomes" id="UP000032803"/>
    </source>
</evidence>
<gene>
    <name evidence="2" type="ORF">LHA_1262</name>
</gene>
<dbReference type="RefSeq" id="WP_045105713.1">
    <property type="nucleotide sequence ID" value="NZ_LN681225.1"/>
</dbReference>
<reference evidence="3" key="1">
    <citation type="submission" date="2014-09" db="EMBL/GenBank/DDBJ databases">
        <authorList>
            <person name="Gomez-Valero L."/>
        </authorList>
    </citation>
    <scope>NUCLEOTIDE SEQUENCE [LARGE SCALE GENOMIC DNA]</scope>
    <source>
        <strain evidence="3">ATCC35250</strain>
    </source>
</reference>
<feature type="signal peptide" evidence="1">
    <location>
        <begin position="1"/>
        <end position="25"/>
    </location>
</feature>
<evidence type="ECO:0000313" key="2">
    <source>
        <dbReference type="EMBL" id="CEK10315.1"/>
    </source>
</evidence>
<dbReference type="Gene3D" id="3.40.50.1820">
    <property type="entry name" value="alpha/beta hydrolase"/>
    <property type="match status" value="1"/>
</dbReference>
<name>A0A0A8UN58_LEGHA</name>
<sequence>MDLQRFLACLFLFICASFNYSSSFAENIGIAFVHGTNDHRTDADGGYWKRDFIDAVADGLPNPENNIVLACDFSHYMWHEAAAGCVADQLLDFIKNKQITKLIVYTHSNGANVIRWILSNPSYDARYASVTKTISQIIALAPSSGGTPLADAVIDGHSFESKVGWLLGYQNDSVKQQRIGDMALYNADILFGTMGRPSLPVPFRVVIGTNVTASPISKASYCNGYLLNTGLKLTQFYLDDCSDGFLNCRSQTIAGKIWFYDWQKTINQTPLSHNQSRHSCFGFEKIIRRDLIAQGALQ</sequence>
<evidence type="ECO:0000256" key="1">
    <source>
        <dbReference type="SAM" id="SignalP"/>
    </source>
</evidence>
<dbReference type="EMBL" id="LN681225">
    <property type="protein sequence ID" value="CEK10315.1"/>
    <property type="molecule type" value="Genomic_DNA"/>
</dbReference>
<keyword evidence="3" id="KW-1185">Reference proteome</keyword>
<dbReference type="Proteomes" id="UP000032803">
    <property type="component" value="Chromosome I"/>
</dbReference>
<dbReference type="SUPFAM" id="SSF53474">
    <property type="entry name" value="alpha/beta-Hydrolases"/>
    <property type="match status" value="1"/>
</dbReference>
<dbReference type="PATRIC" id="fig|449.7.peg.3272"/>
<dbReference type="STRING" id="449.LHA_1262"/>
<accession>A0A0A8UN58</accession>
<protein>
    <recommendedName>
        <fullName evidence="4">Lipase</fullName>
    </recommendedName>
</protein>
<proteinExistence type="predicted"/>
<dbReference type="HOGENOM" id="CLU_976263_0_0_6"/>
<dbReference type="OrthoDB" id="5644163at2"/>
<dbReference type="AlphaFoldDB" id="A0A0A8UN58"/>
<dbReference type="KEGG" id="lha:LHA_1262"/>
<evidence type="ECO:0008006" key="4">
    <source>
        <dbReference type="Google" id="ProtNLM"/>
    </source>
</evidence>
<organism evidence="2 3">
    <name type="scientific">Legionella hackeliae</name>
    <dbReference type="NCBI Taxonomy" id="449"/>
    <lineage>
        <taxon>Bacteria</taxon>
        <taxon>Pseudomonadati</taxon>
        <taxon>Pseudomonadota</taxon>
        <taxon>Gammaproteobacteria</taxon>
        <taxon>Legionellales</taxon>
        <taxon>Legionellaceae</taxon>
        <taxon>Legionella</taxon>
    </lineage>
</organism>